<evidence type="ECO:0000313" key="4">
    <source>
        <dbReference type="EMBL" id="PAU44446.1"/>
    </source>
</evidence>
<feature type="region of interest" description="Disordered" evidence="2">
    <location>
        <begin position="1"/>
        <end position="54"/>
    </location>
</feature>
<reference evidence="4 5" key="1">
    <citation type="submission" date="2017-08" db="EMBL/GenBank/DDBJ databases">
        <title>Genome sequence of Streptomyces albireticuli NRRL B-1670.</title>
        <authorList>
            <person name="Graham D.E."/>
            <person name="Mahan K.M."/>
            <person name="Klingeman D.M."/>
            <person name="Hettich R.L."/>
            <person name="Parry R.J."/>
            <person name="Spain J.C."/>
        </authorList>
    </citation>
    <scope>NUCLEOTIDE SEQUENCE [LARGE SCALE GENOMIC DNA]</scope>
    <source>
        <strain evidence="4 5">NRRL B-1670</strain>
    </source>
</reference>
<dbReference type="InterPro" id="IPR008462">
    <property type="entry name" value="CsbD"/>
</dbReference>
<feature type="compositionally biased region" description="Basic and acidic residues" evidence="2">
    <location>
        <begin position="14"/>
        <end position="54"/>
    </location>
</feature>
<feature type="compositionally biased region" description="Basic residues" evidence="2">
    <location>
        <begin position="1"/>
        <end position="10"/>
    </location>
</feature>
<name>A0A2A2CZ58_9ACTN</name>
<evidence type="ECO:0000259" key="3">
    <source>
        <dbReference type="Pfam" id="PF05532"/>
    </source>
</evidence>
<dbReference type="Pfam" id="PF05532">
    <property type="entry name" value="CsbD"/>
    <property type="match status" value="1"/>
</dbReference>
<dbReference type="SUPFAM" id="SSF69047">
    <property type="entry name" value="Hypothetical protein YjbJ"/>
    <property type="match status" value="1"/>
</dbReference>
<dbReference type="InterPro" id="IPR036629">
    <property type="entry name" value="YjbJ_sf"/>
</dbReference>
<dbReference type="AlphaFoldDB" id="A0A2A2CZ58"/>
<dbReference type="Gene3D" id="1.10.1470.10">
    <property type="entry name" value="YjbJ"/>
    <property type="match status" value="1"/>
</dbReference>
<accession>A0A2A2CZ58</accession>
<comment type="similarity">
    <text evidence="1">Belongs to the UPF0337 (CsbD) family.</text>
</comment>
<dbReference type="Proteomes" id="UP000218944">
    <property type="component" value="Unassembled WGS sequence"/>
</dbReference>
<protein>
    <submittedName>
        <fullName evidence="4">CsbD family protein</fullName>
    </submittedName>
</protein>
<evidence type="ECO:0000256" key="2">
    <source>
        <dbReference type="SAM" id="MobiDB-lite"/>
    </source>
</evidence>
<evidence type="ECO:0000256" key="1">
    <source>
        <dbReference type="ARBA" id="ARBA00009129"/>
    </source>
</evidence>
<organism evidence="4 5">
    <name type="scientific">Streptomyces albireticuli</name>
    <dbReference type="NCBI Taxonomy" id="1940"/>
    <lineage>
        <taxon>Bacteria</taxon>
        <taxon>Bacillati</taxon>
        <taxon>Actinomycetota</taxon>
        <taxon>Actinomycetes</taxon>
        <taxon>Kitasatosporales</taxon>
        <taxon>Streptomycetaceae</taxon>
        <taxon>Streptomyces</taxon>
    </lineage>
</organism>
<proteinExistence type="inferred from homology"/>
<gene>
    <name evidence="4" type="ORF">CK936_34850</name>
</gene>
<sequence length="54" mass="5913">MGKGKAKAKQMKGQLKESAGRAMDDKRLEAEGRGEKAVGKAQEAAEKVKRNFKH</sequence>
<dbReference type="EMBL" id="NSJV01000663">
    <property type="protein sequence ID" value="PAU44446.1"/>
    <property type="molecule type" value="Genomic_DNA"/>
</dbReference>
<keyword evidence="5" id="KW-1185">Reference proteome</keyword>
<evidence type="ECO:0000313" key="5">
    <source>
        <dbReference type="Proteomes" id="UP000218944"/>
    </source>
</evidence>
<feature type="domain" description="CsbD-like" evidence="3">
    <location>
        <begin position="4"/>
        <end position="54"/>
    </location>
</feature>
<dbReference type="RefSeq" id="WP_095584932.1">
    <property type="nucleotide sequence ID" value="NZ_JAJQQQ010000001.1"/>
</dbReference>
<comment type="caution">
    <text evidence="4">The sequence shown here is derived from an EMBL/GenBank/DDBJ whole genome shotgun (WGS) entry which is preliminary data.</text>
</comment>